<proteinExistence type="predicted"/>
<sequence length="287" mass="32973">MLLTPFSLHWAWRNATVTFDKEPKRKNTSFITLTGAGSNRKAAYHGYKALFATARAYTEQLMRQGTMWRSQEASVPNFEGHDSISARWAAQAGKHNAWKAALEPYLNLVIATSEDFPRIIDSVTQSEANPLLSTIRCRRHASPRNGFLRRHQGCEVEAGYEGFEIGHWHWNHDFVRRQYWDWSWSWHNLPLKPREPFSPDSSSDALVVFSDGPDMTPAEERAVYETLMRNTFEMVGMSPDEYPACFHYCVEKAISTHVLHATTWSSWGGYKDLSVKMNVVRQNSNKP</sequence>
<accession>A0A9P8QJC5</accession>
<reference evidence="1" key="1">
    <citation type="submission" date="2021-08" db="EMBL/GenBank/DDBJ databases">
        <title>Chromosome-Level Trichoderma cornu-damae using Hi-C Data.</title>
        <authorList>
            <person name="Kim C.S."/>
        </authorList>
    </citation>
    <scope>NUCLEOTIDE SEQUENCE</scope>
    <source>
        <strain evidence="1">KA19-0412C</strain>
    </source>
</reference>
<protein>
    <submittedName>
        <fullName evidence="1">Uncharacterized protein</fullName>
    </submittedName>
</protein>
<evidence type="ECO:0000313" key="1">
    <source>
        <dbReference type="EMBL" id="KAH6604053.1"/>
    </source>
</evidence>
<dbReference type="Proteomes" id="UP000827724">
    <property type="component" value="Unassembled WGS sequence"/>
</dbReference>
<dbReference type="AlphaFoldDB" id="A0A9P8QJC5"/>
<name>A0A9P8QJC5_9HYPO</name>
<dbReference type="OrthoDB" id="4726066at2759"/>
<organism evidence="1 2">
    <name type="scientific">Trichoderma cornu-damae</name>
    <dbReference type="NCBI Taxonomy" id="654480"/>
    <lineage>
        <taxon>Eukaryota</taxon>
        <taxon>Fungi</taxon>
        <taxon>Dikarya</taxon>
        <taxon>Ascomycota</taxon>
        <taxon>Pezizomycotina</taxon>
        <taxon>Sordariomycetes</taxon>
        <taxon>Hypocreomycetidae</taxon>
        <taxon>Hypocreales</taxon>
        <taxon>Hypocreaceae</taxon>
        <taxon>Trichoderma</taxon>
    </lineage>
</organism>
<dbReference type="EMBL" id="JAIWOZ010000006">
    <property type="protein sequence ID" value="KAH6604053.1"/>
    <property type="molecule type" value="Genomic_DNA"/>
</dbReference>
<evidence type="ECO:0000313" key="2">
    <source>
        <dbReference type="Proteomes" id="UP000827724"/>
    </source>
</evidence>
<keyword evidence="2" id="KW-1185">Reference proteome</keyword>
<gene>
    <name evidence="1" type="ORF">Trco_007499</name>
</gene>
<comment type="caution">
    <text evidence="1">The sequence shown here is derived from an EMBL/GenBank/DDBJ whole genome shotgun (WGS) entry which is preliminary data.</text>
</comment>